<accession>A0ABW3RD30</accession>
<name>A0ABW3RD30_9FLAO</name>
<gene>
    <name evidence="2" type="ORF">ACFQ2E_10680</name>
</gene>
<protein>
    <recommendedName>
        <fullName evidence="4">Cell division protein ZapB</fullName>
    </recommendedName>
</protein>
<organism evidence="2 3">
    <name type="scientific">Hwangdonia seohaensis</name>
    <dbReference type="NCBI Taxonomy" id="1240727"/>
    <lineage>
        <taxon>Bacteria</taxon>
        <taxon>Pseudomonadati</taxon>
        <taxon>Bacteroidota</taxon>
        <taxon>Flavobacteriia</taxon>
        <taxon>Flavobacteriales</taxon>
        <taxon>Flavobacteriaceae</taxon>
        <taxon>Hwangdonia</taxon>
    </lineage>
</organism>
<dbReference type="RefSeq" id="WP_311939782.1">
    <property type="nucleotide sequence ID" value="NZ_JAVSCK010000003.1"/>
</dbReference>
<keyword evidence="3" id="KW-1185">Reference proteome</keyword>
<dbReference type="EMBL" id="JBHTLJ010000003">
    <property type="protein sequence ID" value="MFD1162884.1"/>
    <property type="molecule type" value="Genomic_DNA"/>
</dbReference>
<proteinExistence type="predicted"/>
<sequence>MNEQNILDAISDLVSVTEQLKTEVKNLKKSNKDLSGKLRLLNSNIENRL</sequence>
<evidence type="ECO:0000313" key="2">
    <source>
        <dbReference type="EMBL" id="MFD1162884.1"/>
    </source>
</evidence>
<evidence type="ECO:0000313" key="3">
    <source>
        <dbReference type="Proteomes" id="UP001597163"/>
    </source>
</evidence>
<evidence type="ECO:0008006" key="4">
    <source>
        <dbReference type="Google" id="ProtNLM"/>
    </source>
</evidence>
<evidence type="ECO:0000256" key="1">
    <source>
        <dbReference type="SAM" id="Coils"/>
    </source>
</evidence>
<reference evidence="3" key="1">
    <citation type="journal article" date="2019" name="Int. J. Syst. Evol. Microbiol.">
        <title>The Global Catalogue of Microorganisms (GCM) 10K type strain sequencing project: providing services to taxonomists for standard genome sequencing and annotation.</title>
        <authorList>
            <consortium name="The Broad Institute Genomics Platform"/>
            <consortium name="The Broad Institute Genome Sequencing Center for Infectious Disease"/>
            <person name="Wu L."/>
            <person name="Ma J."/>
        </authorList>
    </citation>
    <scope>NUCLEOTIDE SEQUENCE [LARGE SCALE GENOMIC DNA]</scope>
    <source>
        <strain evidence="3">CCUG 63246</strain>
    </source>
</reference>
<feature type="coiled-coil region" evidence="1">
    <location>
        <begin position="17"/>
        <end position="44"/>
    </location>
</feature>
<dbReference type="Proteomes" id="UP001597163">
    <property type="component" value="Unassembled WGS sequence"/>
</dbReference>
<keyword evidence="1" id="KW-0175">Coiled coil</keyword>
<comment type="caution">
    <text evidence="2">The sequence shown here is derived from an EMBL/GenBank/DDBJ whole genome shotgun (WGS) entry which is preliminary data.</text>
</comment>